<name>A0A841IMD1_9ACTN</name>
<proteinExistence type="predicted"/>
<dbReference type="RefSeq" id="WP_281388743.1">
    <property type="nucleotide sequence ID" value="NZ_JACHJO010000005.1"/>
</dbReference>
<accession>A0A841IMD1</accession>
<gene>
    <name evidence="1" type="ORF">FHS13_001764</name>
</gene>
<reference evidence="1 2" key="1">
    <citation type="submission" date="2020-08" db="EMBL/GenBank/DDBJ databases">
        <title>Genomic Encyclopedia of Type Strains, Phase III (KMG-III): the genomes of soil and plant-associated and newly described type strains.</title>
        <authorList>
            <person name="Whitman W."/>
        </authorList>
    </citation>
    <scope>NUCLEOTIDE SEQUENCE [LARGE SCALE GENOMIC DNA]</scope>
    <source>
        <strain evidence="1 2">CECT 8712</strain>
    </source>
</reference>
<comment type="caution">
    <text evidence="1">The sequence shown here is derived from an EMBL/GenBank/DDBJ whole genome shotgun (WGS) entry which is preliminary data.</text>
</comment>
<keyword evidence="2" id="KW-1185">Reference proteome</keyword>
<dbReference type="Proteomes" id="UP000536604">
    <property type="component" value="Unassembled WGS sequence"/>
</dbReference>
<dbReference type="AlphaFoldDB" id="A0A841IMD1"/>
<organism evidence="1 2">
    <name type="scientific">Nocardiopsis algeriensis</name>
    <dbReference type="NCBI Taxonomy" id="1478215"/>
    <lineage>
        <taxon>Bacteria</taxon>
        <taxon>Bacillati</taxon>
        <taxon>Actinomycetota</taxon>
        <taxon>Actinomycetes</taxon>
        <taxon>Streptosporangiales</taxon>
        <taxon>Nocardiopsidaceae</taxon>
        <taxon>Nocardiopsis</taxon>
    </lineage>
</organism>
<dbReference type="EMBL" id="JACHJO010000005">
    <property type="protein sequence ID" value="MBB6119813.1"/>
    <property type="molecule type" value="Genomic_DNA"/>
</dbReference>
<sequence>MSKILQMQMLEAVSSPETTGLVSTLSVVSPCPGWPSALTWGNC</sequence>
<evidence type="ECO:0000313" key="2">
    <source>
        <dbReference type="Proteomes" id="UP000536604"/>
    </source>
</evidence>
<protein>
    <submittedName>
        <fullName evidence="1">Uncharacterized protein</fullName>
    </submittedName>
</protein>
<evidence type="ECO:0000313" key="1">
    <source>
        <dbReference type="EMBL" id="MBB6119813.1"/>
    </source>
</evidence>